<dbReference type="PROSITE" id="PS51257">
    <property type="entry name" value="PROKAR_LIPOPROTEIN"/>
    <property type="match status" value="1"/>
</dbReference>
<name>A0A6S6M787_9BACT</name>
<gene>
    <name evidence="2" type="ORF">GEOBRER4_n2431</name>
</gene>
<reference evidence="2 3" key="1">
    <citation type="submission" date="2020-06" db="EMBL/GenBank/DDBJ databases">
        <title>Interaction of electrochemicaly active bacteria, Geobacter bremensis R4 on different carbon anode.</title>
        <authorList>
            <person name="Meng L."/>
            <person name="Yoshida N."/>
        </authorList>
    </citation>
    <scope>NUCLEOTIDE SEQUENCE [LARGE SCALE GENOMIC DNA]</scope>
    <source>
        <strain evidence="2 3">R4</strain>
    </source>
</reference>
<proteinExistence type="predicted"/>
<feature type="chain" id="PRO_5028192936" evidence="1">
    <location>
        <begin position="23"/>
        <end position="128"/>
    </location>
</feature>
<dbReference type="RefSeq" id="WP_185242466.1">
    <property type="nucleotide sequence ID" value="NZ_AP023213.1"/>
</dbReference>
<keyword evidence="1" id="KW-0732">Signal</keyword>
<dbReference type="AlphaFoldDB" id="A0A6S6M787"/>
<organism evidence="2 3">
    <name type="scientific">Citrifermentans bremense</name>
    <dbReference type="NCBI Taxonomy" id="60035"/>
    <lineage>
        <taxon>Bacteria</taxon>
        <taxon>Pseudomonadati</taxon>
        <taxon>Thermodesulfobacteriota</taxon>
        <taxon>Desulfuromonadia</taxon>
        <taxon>Geobacterales</taxon>
        <taxon>Geobacteraceae</taxon>
        <taxon>Citrifermentans</taxon>
    </lineage>
</organism>
<evidence type="ECO:0000256" key="1">
    <source>
        <dbReference type="SAM" id="SignalP"/>
    </source>
</evidence>
<evidence type="ECO:0000313" key="3">
    <source>
        <dbReference type="Proteomes" id="UP000515472"/>
    </source>
</evidence>
<dbReference type="Proteomes" id="UP000515472">
    <property type="component" value="Chromosome"/>
</dbReference>
<dbReference type="KEGG" id="gbn:GEOBRER4_23440"/>
<sequence>MKKYRHLVAALFLGAAVALMMAGCQGDAKVVNVGEVGDKPDRFNGEITLAGVVGAISPYDKTVVGLMDVQELKCKTGNCEKVFIPVRVAEQVPSVGDEIRATGAFHKYPNGYTFDAKKVKVVKKHNLK</sequence>
<dbReference type="EMBL" id="AP023213">
    <property type="protein sequence ID" value="BCG47594.1"/>
    <property type="molecule type" value="Genomic_DNA"/>
</dbReference>
<accession>A0A6S6M787</accession>
<keyword evidence="3" id="KW-1185">Reference proteome</keyword>
<evidence type="ECO:0000313" key="2">
    <source>
        <dbReference type="EMBL" id="BCG47594.1"/>
    </source>
</evidence>
<protein>
    <submittedName>
        <fullName evidence="2">Lipoprotein, putative</fullName>
    </submittedName>
</protein>
<keyword evidence="2" id="KW-0449">Lipoprotein</keyword>
<feature type="signal peptide" evidence="1">
    <location>
        <begin position="1"/>
        <end position="22"/>
    </location>
</feature>